<dbReference type="SUPFAM" id="SSF53901">
    <property type="entry name" value="Thiolase-like"/>
    <property type="match status" value="1"/>
</dbReference>
<feature type="region of interest" description="N-terminal hotdog fold" evidence="4">
    <location>
        <begin position="661"/>
        <end position="781"/>
    </location>
</feature>
<evidence type="ECO:0000313" key="8">
    <source>
        <dbReference type="EMBL" id="URZ12076.1"/>
    </source>
</evidence>
<dbReference type="Pfam" id="PF00109">
    <property type="entry name" value="ketoacyl-synt"/>
    <property type="match status" value="1"/>
</dbReference>
<name>A0A1S8MHJ8_9CLOT</name>
<dbReference type="STRING" id="84029.CROST_37580"/>
<dbReference type="InterPro" id="IPR036291">
    <property type="entry name" value="NAD(P)-bd_dom_sf"/>
</dbReference>
<feature type="active site" description="Proton donor; for dehydratase activity" evidence="4">
    <location>
        <position position="855"/>
    </location>
</feature>
<dbReference type="PANTHER" id="PTHR43775">
    <property type="entry name" value="FATTY ACID SYNTHASE"/>
    <property type="match status" value="1"/>
</dbReference>
<dbReference type="InterPro" id="IPR014030">
    <property type="entry name" value="Ketoacyl_synth_N"/>
</dbReference>
<dbReference type="InterPro" id="IPR049900">
    <property type="entry name" value="PKS_mFAS_DH"/>
</dbReference>
<dbReference type="InterPro" id="IPR020841">
    <property type="entry name" value="PKS_Beta-ketoAc_synthase_dom"/>
</dbReference>
<protein>
    <submittedName>
        <fullName evidence="8">Uncharacterized protein</fullName>
    </submittedName>
</protein>
<dbReference type="GO" id="GO:0006633">
    <property type="term" value="P:fatty acid biosynthetic process"/>
    <property type="evidence" value="ECO:0007669"/>
    <property type="project" value="InterPro"/>
</dbReference>
<dbReference type="InterPro" id="IPR042104">
    <property type="entry name" value="PKS_dehydratase_sf"/>
</dbReference>
<dbReference type="Gene3D" id="1.10.1200.10">
    <property type="entry name" value="ACP-like"/>
    <property type="match status" value="1"/>
</dbReference>
<dbReference type="SUPFAM" id="SSF51735">
    <property type="entry name" value="NAD(P)-binding Rossmann-fold domains"/>
    <property type="match status" value="1"/>
</dbReference>
<dbReference type="InterPro" id="IPR050091">
    <property type="entry name" value="PKS_NRPS_Biosynth_Enz"/>
</dbReference>
<proteinExistence type="predicted"/>
<dbReference type="CDD" id="cd00833">
    <property type="entry name" value="PKS"/>
    <property type="match status" value="1"/>
</dbReference>
<evidence type="ECO:0000259" key="5">
    <source>
        <dbReference type="PROSITE" id="PS50075"/>
    </source>
</evidence>
<evidence type="ECO:0000256" key="4">
    <source>
        <dbReference type="PROSITE-ProRule" id="PRU01363"/>
    </source>
</evidence>
<dbReference type="GO" id="GO:0004315">
    <property type="term" value="F:3-oxoacyl-[acyl-carrier-protein] synthase activity"/>
    <property type="evidence" value="ECO:0007669"/>
    <property type="project" value="InterPro"/>
</dbReference>
<organism evidence="8 9">
    <name type="scientific">Clostridium felsineum</name>
    <dbReference type="NCBI Taxonomy" id="36839"/>
    <lineage>
        <taxon>Bacteria</taxon>
        <taxon>Bacillati</taxon>
        <taxon>Bacillota</taxon>
        <taxon>Clostridia</taxon>
        <taxon>Eubacteriales</taxon>
        <taxon>Clostridiaceae</taxon>
        <taxon>Clostridium</taxon>
    </lineage>
</organism>
<dbReference type="Pfam" id="PF22621">
    <property type="entry name" value="CurL-like_PKS_C"/>
    <property type="match status" value="1"/>
</dbReference>
<dbReference type="SUPFAM" id="SSF47336">
    <property type="entry name" value="ACP-like"/>
    <property type="match status" value="1"/>
</dbReference>
<feature type="region of interest" description="C-terminal hotdog fold" evidence="4">
    <location>
        <begin position="792"/>
        <end position="935"/>
    </location>
</feature>
<dbReference type="Pfam" id="PF14765">
    <property type="entry name" value="PS-DH"/>
    <property type="match status" value="1"/>
</dbReference>
<dbReference type="KEGG" id="crw:CROST_027930"/>
<sequence length="1902" mass="219754">MSKLKEINKYILQQVSENNMDEKMAFEILTEINNRRSKENKDIAIIGMSCRLPGIKNVDEYWKVLVNNMTTVGGFPKKRRDNIDEYLSEELINLKNPYFTAGYLEEVDKFDPKFFNLSPVEAEVMEPAQRLFLETAYEAFEDAGYGRKKIFNTNTGVFVGRDNTNNSGYINILENQDIISLIGSYTSILASRLSFAFNLHGPCTVMDTACSSGLVSVHTACKSLLNKECSMAVAGGIQIFFAPTSDNNMLGSVEARGNEIRAFDKKATGTVWGEGAAMLLLKPLNRAIEDKDSIYAVIKGSAVNNDGLSSALTAPNLEAQTDVILKAWKKAKIDPETISYIETHGTGTVLGDPLEIKGLKNAFEKYTNKKQFCGVGSVKTNIGHTVAVSGIASIIKVVLAMKNNKIPASLHFDEPNPYIEFLNSPVYLNDTLRQWEKNDDNPLRAGVTSLGFSGTNCHIVLEEASLSLDENEYIKENDDILVLSAKGEKELRNLVNKYIDYLEVNEVNVNRLSYTNNTGRGDYEYRLALVFDSKDDLLKKLNLAYYKKFEDINKEDIFYGQHRVVTENKRNKKKEEITERERRVLDEEVIKIIDNNLKSKQSKRNICSYYVKGAKINWDSFYKNKKIKRIHLPTYPYKKEKFWPKYNDKVNKNTIKKELKHPFLQRCLVKSFDEDVYLIRLDSKMHFAVREHKIQGNFVVPGTSYVEIAKEIASMYFENNIEIKDLLFQTPILVMEQKFSDIQLVVKKDEKDCFRLIFTSKKDDVWTIHGECKICNMVNLNEDKYNIEKLISCFKIRKDDMQSEKLDSIFSFGPRWNSIESFATDENENVLLKINLPIEFSDDLKEYNLHPSLLDNAVNGMIKGMKKDPYLPLLYKSFKIYKNIPIEFYSYIKKTSKSLDSELLTFDIIMLDLEGEIIGEIKEYTIKKTSEKELDFDINKKSYKYKNENIYHTLKWVKEKNEVDVLSRFDKEVIIFKGNNDLNNKLCNKIKEKVKNTIEIEFGNNYCNVNENKYIINNLYEDYFKLFDKLKDRQIGKIIFLNDVYASDYINLIDVYKNKQFFNLYYMVKALNKNSYIKDLEIIVICSYSDYVNGSEKIVNPNNSLAIGMGKVITQEHSNLKCRIIDIDEKTELNKIANEIIRDKYMYLTAYREGNKYIQQFSYINNKDVVENNIKIEEGEVYIITGGTGGIGIQIAQYLASKGKVKICLVNRSGFPESHKWNDILRESRDSKLCSKIKALKDIKEQGSIVDVFAIDVSNYSEMEQLIFKVKELYGDIKGIFHCAGVAGDKTILRKNIEDFNKVLKPKVDGTWVIGKIVEKENIDFVMLFSSIVSVLGGHGQADYAAANMYLDAYSSYWKSKKSKTKFITVGWPAWKETGMAVDYKVNNTKGIIKSIDNKKAIEIIDDLLRKDITYVVVGEIDFTVLSEVKNNYYINISKEIFNNISIKNSKIRNIVINKDIVLEGKENNIYSSLEKEIGNCFGHILGLDNIDVNEDFFEIGGNSILEVKLQVELEKRGINVTNNDIYTHRTVSNLAKFLESGNITDTSKKAILKNEENKLLNEGNVNHGKNEKIVAHVEPFNDLFYKNCFYNSVFPIVKYYKKDIGYIMANDVITYSYSDNNIKVKYNEIELMDNVVSSMGIKCNAEIKVENIIETTKNSIDKDNFVIVWIDVYYEVQRKEVYNKIHMPHTLLIYGYNDADKVFHIIEHKHKDSLSYRETIISYEDLINCYNGYLKNLQQEVNKESYYEFNIINKNNKEKENCSLVYSRNYLNSLKIIEKGLDKFDCYIQYLKTIIINENKLKENTEKILKEFNDIINYKLVEQYRISKLFSEEKELQDLLKDIIDIFSSARAEIAKYLYLGRYNKDYFSSLYNQLEKLKNLEIRYNSVQKKVAEILLNECK</sequence>
<dbReference type="Pfam" id="PF08659">
    <property type="entry name" value="KR"/>
    <property type="match status" value="1"/>
</dbReference>
<dbReference type="Pfam" id="PF21089">
    <property type="entry name" value="PKS_DH_N"/>
    <property type="match status" value="1"/>
</dbReference>
<dbReference type="PROSITE" id="PS00606">
    <property type="entry name" value="KS3_1"/>
    <property type="match status" value="1"/>
</dbReference>
<dbReference type="InterPro" id="IPR057326">
    <property type="entry name" value="KR_dom"/>
</dbReference>
<dbReference type="RefSeq" id="WP_176091638.1">
    <property type="nucleotide sequence ID" value="NZ_CP096983.1"/>
</dbReference>
<dbReference type="InterPro" id="IPR018201">
    <property type="entry name" value="Ketoacyl_synth_AS"/>
</dbReference>
<dbReference type="Gene3D" id="3.10.129.110">
    <property type="entry name" value="Polyketide synthase dehydratase"/>
    <property type="match status" value="1"/>
</dbReference>
<feature type="domain" description="PKS/mFAS DH" evidence="7">
    <location>
        <begin position="661"/>
        <end position="935"/>
    </location>
</feature>
<accession>A0A1S8MHJ8</accession>
<feature type="domain" description="Carrier" evidence="5">
    <location>
        <begin position="1469"/>
        <end position="1543"/>
    </location>
</feature>
<dbReference type="InterPro" id="IPR014031">
    <property type="entry name" value="Ketoacyl_synth_C"/>
</dbReference>
<dbReference type="PROSITE" id="PS52004">
    <property type="entry name" value="KS3_2"/>
    <property type="match status" value="1"/>
</dbReference>
<dbReference type="PROSITE" id="PS50075">
    <property type="entry name" value="CARRIER"/>
    <property type="match status" value="1"/>
</dbReference>
<dbReference type="Gene3D" id="3.40.50.720">
    <property type="entry name" value="NAD(P)-binding Rossmann-like Domain"/>
    <property type="match status" value="1"/>
</dbReference>
<feature type="domain" description="Ketosynthase family 3 (KS3)" evidence="6">
    <location>
        <begin position="40"/>
        <end position="463"/>
    </location>
</feature>
<keyword evidence="9" id="KW-1185">Reference proteome</keyword>
<dbReference type="PANTHER" id="PTHR43775:SF37">
    <property type="entry name" value="SI:DKEY-61P9.11"/>
    <property type="match status" value="1"/>
</dbReference>
<feature type="active site" description="Proton acceptor; for dehydratase activity" evidence="4">
    <location>
        <position position="692"/>
    </location>
</feature>
<evidence type="ECO:0000256" key="1">
    <source>
        <dbReference type="ARBA" id="ARBA00022450"/>
    </source>
</evidence>
<dbReference type="PROSITE" id="PS52019">
    <property type="entry name" value="PKS_MFAS_DH"/>
    <property type="match status" value="1"/>
</dbReference>
<dbReference type="Pfam" id="PF02801">
    <property type="entry name" value="Ketoacyl-synt_C"/>
    <property type="match status" value="1"/>
</dbReference>
<dbReference type="Gene3D" id="3.40.47.10">
    <property type="match status" value="1"/>
</dbReference>
<dbReference type="InterPro" id="IPR009081">
    <property type="entry name" value="PP-bd_ACP"/>
</dbReference>
<evidence type="ECO:0000313" key="9">
    <source>
        <dbReference type="Proteomes" id="UP000190951"/>
    </source>
</evidence>
<keyword evidence="3" id="KW-0808">Transferase</keyword>
<dbReference type="InterPro" id="IPR016039">
    <property type="entry name" value="Thiolase-like"/>
</dbReference>
<evidence type="ECO:0000256" key="3">
    <source>
        <dbReference type="ARBA" id="ARBA00022679"/>
    </source>
</evidence>
<dbReference type="InterPro" id="IPR049551">
    <property type="entry name" value="PKS_DH_C"/>
</dbReference>
<dbReference type="Pfam" id="PF00550">
    <property type="entry name" value="PP-binding"/>
    <property type="match status" value="1"/>
</dbReference>
<dbReference type="SMART" id="SM00822">
    <property type="entry name" value="PKS_KR"/>
    <property type="match status" value="1"/>
</dbReference>
<keyword evidence="1" id="KW-0596">Phosphopantetheine</keyword>
<dbReference type="Proteomes" id="UP000190951">
    <property type="component" value="Chromosome"/>
</dbReference>
<reference evidence="8 9" key="1">
    <citation type="submission" date="2022-04" db="EMBL/GenBank/DDBJ databases">
        <title>Genome sequence of C. roseum typestrain.</title>
        <authorList>
            <person name="Poehlein A."/>
            <person name="Schoch T."/>
            <person name="Duerre P."/>
            <person name="Daniel R."/>
        </authorList>
    </citation>
    <scope>NUCLEOTIDE SEQUENCE [LARGE SCALE GENOMIC DNA]</scope>
    <source>
        <strain evidence="8 9">DSM 7320</strain>
    </source>
</reference>
<dbReference type="InterPro" id="IPR036736">
    <property type="entry name" value="ACP-like_sf"/>
</dbReference>
<evidence type="ECO:0000259" key="6">
    <source>
        <dbReference type="PROSITE" id="PS52004"/>
    </source>
</evidence>
<dbReference type="SMART" id="SM00825">
    <property type="entry name" value="PKS_KS"/>
    <property type="match status" value="1"/>
</dbReference>
<dbReference type="EMBL" id="CP096983">
    <property type="protein sequence ID" value="URZ12076.1"/>
    <property type="molecule type" value="Genomic_DNA"/>
</dbReference>
<gene>
    <name evidence="8" type="ORF">CROST_027930</name>
</gene>
<dbReference type="Gene3D" id="1.10.1240.100">
    <property type="match status" value="1"/>
</dbReference>
<keyword evidence="2" id="KW-0597">Phosphoprotein</keyword>
<dbReference type="InterPro" id="IPR049552">
    <property type="entry name" value="PKS_DH_N"/>
</dbReference>
<evidence type="ECO:0000259" key="7">
    <source>
        <dbReference type="PROSITE" id="PS52019"/>
    </source>
</evidence>
<dbReference type="InterPro" id="IPR013968">
    <property type="entry name" value="PKS_KR"/>
</dbReference>
<evidence type="ECO:0000256" key="2">
    <source>
        <dbReference type="ARBA" id="ARBA00022553"/>
    </source>
</evidence>
<dbReference type="GO" id="GO:0004312">
    <property type="term" value="F:fatty acid synthase activity"/>
    <property type="evidence" value="ECO:0007669"/>
    <property type="project" value="TreeGrafter"/>
</dbReference>